<keyword evidence="6" id="KW-1185">Reference proteome</keyword>
<dbReference type="InterPro" id="IPR002347">
    <property type="entry name" value="SDR_fam"/>
</dbReference>
<dbReference type="Proteomes" id="UP001333710">
    <property type="component" value="Chromosome"/>
</dbReference>
<dbReference type="EMBL" id="AP027272">
    <property type="protein sequence ID" value="BDX05228.1"/>
    <property type="molecule type" value="Genomic_DNA"/>
</dbReference>
<reference evidence="5" key="1">
    <citation type="submission" date="2023-01" db="EMBL/GenBank/DDBJ databases">
        <title>Complete genome sequence of Planctobacterium marinum strain Dej080120_11.</title>
        <authorList>
            <person name="Ueki S."/>
            <person name="Maruyama F."/>
        </authorList>
    </citation>
    <scope>NUCLEOTIDE SEQUENCE</scope>
    <source>
        <strain evidence="5">Dej080120_11</strain>
    </source>
</reference>
<evidence type="ECO:0000256" key="4">
    <source>
        <dbReference type="RuleBase" id="RU000363"/>
    </source>
</evidence>
<dbReference type="GO" id="GO:0016491">
    <property type="term" value="F:oxidoreductase activity"/>
    <property type="evidence" value="ECO:0007669"/>
    <property type="project" value="UniProtKB-KW"/>
</dbReference>
<name>A0AA48HDZ9_9ALTE</name>
<dbReference type="InterPro" id="IPR036291">
    <property type="entry name" value="NAD(P)-bd_dom_sf"/>
</dbReference>
<dbReference type="AlphaFoldDB" id="A0AA48HDZ9"/>
<dbReference type="Pfam" id="PF00106">
    <property type="entry name" value="adh_short"/>
    <property type="match status" value="1"/>
</dbReference>
<evidence type="ECO:0000313" key="5">
    <source>
        <dbReference type="EMBL" id="BDX05228.1"/>
    </source>
</evidence>
<comment type="similarity">
    <text evidence="1 4">Belongs to the short-chain dehydrogenases/reductases (SDR) family.</text>
</comment>
<evidence type="ECO:0000256" key="3">
    <source>
        <dbReference type="ARBA" id="ARBA00023002"/>
    </source>
</evidence>
<organism evidence="5 6">
    <name type="scientific">Planctobacterium marinum</name>
    <dbReference type="NCBI Taxonomy" id="1631968"/>
    <lineage>
        <taxon>Bacteria</taxon>
        <taxon>Pseudomonadati</taxon>
        <taxon>Pseudomonadota</taxon>
        <taxon>Gammaproteobacteria</taxon>
        <taxon>Alteromonadales</taxon>
        <taxon>Alteromonadaceae</taxon>
        <taxon>Planctobacterium</taxon>
    </lineage>
</organism>
<gene>
    <name evidence="5" type="ORF">MACH26_07490</name>
</gene>
<dbReference type="RefSeq" id="WP_338291193.1">
    <property type="nucleotide sequence ID" value="NZ_AP027272.1"/>
</dbReference>
<dbReference type="PRINTS" id="PR00080">
    <property type="entry name" value="SDRFAMILY"/>
</dbReference>
<keyword evidence="2" id="KW-0521">NADP</keyword>
<dbReference type="KEGG" id="pmaw:MACH26_07490"/>
<sequence length="230" mass="24477">MTRTALVTGGNRGIGLEVVKGYAEKGMKVILACRDVEQAKASLAGETMGDIHPITLDLSSHAAIDESCSKVTAIYGDIDVLVNNAGILHQKQGTEASTEELSESMQIHLNGPYNLIKQALPAMLRNGFGRIINVSSGWGSFTEGMEGPLPYAVSKAALNALTANLAKQLAASGQNVTINSVCPGWVHTRMGGKDAPRTPEQGADTIVWLGTLESDCPNGKFLRDRQEISW</sequence>
<dbReference type="PRINTS" id="PR00081">
    <property type="entry name" value="GDHRDH"/>
</dbReference>
<evidence type="ECO:0000256" key="2">
    <source>
        <dbReference type="ARBA" id="ARBA00022857"/>
    </source>
</evidence>
<evidence type="ECO:0000256" key="1">
    <source>
        <dbReference type="ARBA" id="ARBA00006484"/>
    </source>
</evidence>
<evidence type="ECO:0000313" key="6">
    <source>
        <dbReference type="Proteomes" id="UP001333710"/>
    </source>
</evidence>
<proteinExistence type="inferred from homology"/>
<dbReference type="SUPFAM" id="SSF51735">
    <property type="entry name" value="NAD(P)-binding Rossmann-fold domains"/>
    <property type="match status" value="1"/>
</dbReference>
<keyword evidence="3" id="KW-0560">Oxidoreductase</keyword>
<dbReference type="PANTHER" id="PTHR43963:SF6">
    <property type="entry name" value="CHAIN DEHYDROGENASE FAMILY PROTEIN, PUTATIVE (AFU_ORTHOLOGUE AFUA_3G15350)-RELATED"/>
    <property type="match status" value="1"/>
</dbReference>
<protein>
    <submittedName>
        <fullName evidence="5">20-beta-hydroxysteroid dehydrogenase</fullName>
    </submittedName>
</protein>
<dbReference type="PANTHER" id="PTHR43963">
    <property type="entry name" value="CARBONYL REDUCTASE 1-RELATED"/>
    <property type="match status" value="1"/>
</dbReference>
<dbReference type="Gene3D" id="3.40.50.720">
    <property type="entry name" value="NAD(P)-binding Rossmann-like Domain"/>
    <property type="match status" value="1"/>
</dbReference>
<accession>A0AA48HDZ9</accession>